<organism evidence="5 6">
    <name type="scientific">Roseateles oligotrophus</name>
    <dbReference type="NCBI Taxonomy" id="1769250"/>
    <lineage>
        <taxon>Bacteria</taxon>
        <taxon>Pseudomonadati</taxon>
        <taxon>Pseudomonadota</taxon>
        <taxon>Betaproteobacteria</taxon>
        <taxon>Burkholderiales</taxon>
        <taxon>Sphaerotilaceae</taxon>
        <taxon>Roseateles</taxon>
    </lineage>
</organism>
<keyword evidence="2" id="KW-0238">DNA-binding</keyword>
<evidence type="ECO:0000313" key="5">
    <source>
        <dbReference type="EMBL" id="MCV2366537.1"/>
    </source>
</evidence>
<protein>
    <submittedName>
        <fullName evidence="5">Lrp/AsnC family transcriptional regulator</fullName>
    </submittedName>
</protein>
<dbReference type="SUPFAM" id="SSF46785">
    <property type="entry name" value="Winged helix' DNA-binding domain"/>
    <property type="match status" value="1"/>
</dbReference>
<dbReference type="Gene3D" id="1.10.10.10">
    <property type="entry name" value="Winged helix-like DNA-binding domain superfamily/Winged helix DNA-binding domain"/>
    <property type="match status" value="1"/>
</dbReference>
<dbReference type="PANTHER" id="PTHR30154">
    <property type="entry name" value="LEUCINE-RESPONSIVE REGULATORY PROTEIN"/>
    <property type="match status" value="1"/>
</dbReference>
<dbReference type="PANTHER" id="PTHR30154:SF53">
    <property type="entry name" value="HTH-TYPE TRANSCRIPTIONAL REGULATOR LRPC"/>
    <property type="match status" value="1"/>
</dbReference>
<keyword evidence="1" id="KW-0805">Transcription regulation</keyword>
<dbReference type="SMART" id="SM00344">
    <property type="entry name" value="HTH_ASNC"/>
    <property type="match status" value="1"/>
</dbReference>
<accession>A0ABT2Y8B2</accession>
<dbReference type="Pfam" id="PF01037">
    <property type="entry name" value="AsnC_trans_reg"/>
    <property type="match status" value="1"/>
</dbReference>
<dbReference type="RefSeq" id="WP_263569178.1">
    <property type="nucleotide sequence ID" value="NZ_JAJIRN010000001.1"/>
</dbReference>
<comment type="caution">
    <text evidence="5">The sequence shown here is derived from an EMBL/GenBank/DDBJ whole genome shotgun (WGS) entry which is preliminary data.</text>
</comment>
<proteinExistence type="predicted"/>
<feature type="domain" description="HTH asnC-type" evidence="4">
    <location>
        <begin position="19"/>
        <end position="82"/>
    </location>
</feature>
<gene>
    <name evidence="5" type="ORF">LNV07_00265</name>
</gene>
<dbReference type="SUPFAM" id="SSF54909">
    <property type="entry name" value="Dimeric alpha+beta barrel"/>
    <property type="match status" value="1"/>
</dbReference>
<name>A0ABT2Y8B2_9BURK</name>
<dbReference type="InterPro" id="IPR036388">
    <property type="entry name" value="WH-like_DNA-bd_sf"/>
</dbReference>
<dbReference type="InterPro" id="IPR036390">
    <property type="entry name" value="WH_DNA-bd_sf"/>
</dbReference>
<evidence type="ECO:0000256" key="3">
    <source>
        <dbReference type="ARBA" id="ARBA00023163"/>
    </source>
</evidence>
<keyword evidence="6" id="KW-1185">Reference proteome</keyword>
<dbReference type="EMBL" id="JAJIRN010000001">
    <property type="protein sequence ID" value="MCV2366537.1"/>
    <property type="molecule type" value="Genomic_DNA"/>
</dbReference>
<dbReference type="InterPro" id="IPR019887">
    <property type="entry name" value="Tscrpt_reg_AsnC/Lrp_C"/>
</dbReference>
<evidence type="ECO:0000256" key="2">
    <source>
        <dbReference type="ARBA" id="ARBA00023125"/>
    </source>
</evidence>
<dbReference type="PROSITE" id="PS50956">
    <property type="entry name" value="HTH_ASNC_2"/>
    <property type="match status" value="1"/>
</dbReference>
<evidence type="ECO:0000259" key="4">
    <source>
        <dbReference type="PROSITE" id="PS50956"/>
    </source>
</evidence>
<sequence length="161" mass="17517">MIGGYQVVSADPGEPVAGLDGLDRQLLELLRVNARLPVVKLAKALGCARSTVQLRLKALEDGGQITGYTISVAASRARPGIRAMVLISVDSKLEPEVARELTRRHEIHKLYAVSGRFDLCAMLTTESTEELDTLLDRIRAIKGVVDTVSTILLSNKLDRPE</sequence>
<evidence type="ECO:0000256" key="1">
    <source>
        <dbReference type="ARBA" id="ARBA00023015"/>
    </source>
</evidence>
<dbReference type="InterPro" id="IPR019888">
    <property type="entry name" value="Tscrpt_reg_AsnC-like"/>
</dbReference>
<keyword evidence="3" id="KW-0804">Transcription</keyword>
<dbReference type="PRINTS" id="PR00033">
    <property type="entry name" value="HTHASNC"/>
</dbReference>
<dbReference type="InterPro" id="IPR000485">
    <property type="entry name" value="AsnC-type_HTH_dom"/>
</dbReference>
<dbReference type="InterPro" id="IPR011008">
    <property type="entry name" value="Dimeric_a/b-barrel"/>
</dbReference>
<dbReference type="Proteomes" id="UP001209701">
    <property type="component" value="Unassembled WGS sequence"/>
</dbReference>
<evidence type="ECO:0000313" key="6">
    <source>
        <dbReference type="Proteomes" id="UP001209701"/>
    </source>
</evidence>
<reference evidence="5 6" key="1">
    <citation type="submission" date="2021-11" db="EMBL/GenBank/DDBJ databases">
        <authorList>
            <person name="Liang Q."/>
            <person name="Mou H."/>
            <person name="Liu Z."/>
        </authorList>
    </citation>
    <scope>NUCLEOTIDE SEQUENCE [LARGE SCALE GENOMIC DNA]</scope>
    <source>
        <strain evidence="5 6">CHU3</strain>
    </source>
</reference>
<dbReference type="Pfam" id="PF13404">
    <property type="entry name" value="HTH_AsnC-type"/>
    <property type="match status" value="1"/>
</dbReference>
<dbReference type="Gene3D" id="3.30.70.920">
    <property type="match status" value="1"/>
</dbReference>